<feature type="compositionally biased region" description="Basic and acidic residues" evidence="1">
    <location>
        <begin position="58"/>
        <end position="68"/>
    </location>
</feature>
<dbReference type="KEGG" id="clec:106669026"/>
<evidence type="ECO:0000256" key="1">
    <source>
        <dbReference type="SAM" id="MobiDB-lite"/>
    </source>
</evidence>
<sequence>MGRHLRNSERPGNMHAVFWMIVFTAIILNVAAEKEKMEKSTVDSARDVQNKSAHPRRTNFEGKIEKVPKPKSHPGLSYSDMKQADSVGIGFYGVPVAYQTAYPTYYPAYYPRYYRRPYFGYGFRPVSVGYWAYSAWPAYRSG</sequence>
<keyword evidence="4" id="KW-1185">Reference proteome</keyword>
<evidence type="ECO:0000313" key="3">
    <source>
        <dbReference type="EnsemblMetazoa" id="XP_014253759.2"/>
    </source>
</evidence>
<dbReference type="Proteomes" id="UP000494040">
    <property type="component" value="Unassembled WGS sequence"/>
</dbReference>
<accession>A0A8I6S5L6</accession>
<reference evidence="3" key="1">
    <citation type="submission" date="2022-01" db="UniProtKB">
        <authorList>
            <consortium name="EnsemblMetazoa"/>
        </authorList>
    </citation>
    <scope>IDENTIFICATION</scope>
</reference>
<feature type="compositionally biased region" description="Basic and acidic residues" evidence="1">
    <location>
        <begin position="40"/>
        <end position="49"/>
    </location>
</feature>
<dbReference type="RefSeq" id="XP_014253759.2">
    <property type="nucleotide sequence ID" value="XM_014398273.2"/>
</dbReference>
<feature type="transmembrane region" description="Helical" evidence="2">
    <location>
        <begin position="12"/>
        <end position="32"/>
    </location>
</feature>
<keyword evidence="2" id="KW-0812">Transmembrane</keyword>
<evidence type="ECO:0008006" key="5">
    <source>
        <dbReference type="Google" id="ProtNLM"/>
    </source>
</evidence>
<keyword evidence="2" id="KW-0472">Membrane</keyword>
<feature type="region of interest" description="Disordered" evidence="1">
    <location>
        <begin position="40"/>
        <end position="78"/>
    </location>
</feature>
<dbReference type="EnsemblMetazoa" id="XM_014398273.2">
    <property type="protein sequence ID" value="XP_014253759.2"/>
    <property type="gene ID" value="LOC106669026"/>
</dbReference>
<dbReference type="GeneID" id="106669026"/>
<dbReference type="AlphaFoldDB" id="A0A8I6S5L6"/>
<proteinExistence type="predicted"/>
<name>A0A8I6S5L6_CIMLE</name>
<organism evidence="3 4">
    <name type="scientific">Cimex lectularius</name>
    <name type="common">Bed bug</name>
    <name type="synonym">Acanthia lectularia</name>
    <dbReference type="NCBI Taxonomy" id="79782"/>
    <lineage>
        <taxon>Eukaryota</taxon>
        <taxon>Metazoa</taxon>
        <taxon>Ecdysozoa</taxon>
        <taxon>Arthropoda</taxon>
        <taxon>Hexapoda</taxon>
        <taxon>Insecta</taxon>
        <taxon>Pterygota</taxon>
        <taxon>Neoptera</taxon>
        <taxon>Paraneoptera</taxon>
        <taxon>Hemiptera</taxon>
        <taxon>Heteroptera</taxon>
        <taxon>Panheteroptera</taxon>
        <taxon>Cimicomorpha</taxon>
        <taxon>Cimicidae</taxon>
        <taxon>Cimex</taxon>
    </lineage>
</organism>
<evidence type="ECO:0000313" key="4">
    <source>
        <dbReference type="Proteomes" id="UP000494040"/>
    </source>
</evidence>
<keyword evidence="2" id="KW-1133">Transmembrane helix</keyword>
<protein>
    <recommendedName>
        <fullName evidence="5">Transmembrane protein</fullName>
    </recommendedName>
</protein>
<evidence type="ECO:0000256" key="2">
    <source>
        <dbReference type="SAM" id="Phobius"/>
    </source>
</evidence>